<dbReference type="KEGG" id="aram:KAR29_00175"/>
<evidence type="ECO:0000313" key="1">
    <source>
        <dbReference type="EMBL" id="QTX32407.1"/>
    </source>
</evidence>
<dbReference type="AlphaFoldDB" id="A0A9Q7AMV6"/>
<keyword evidence="2" id="KW-1185">Reference proteome</keyword>
<protein>
    <submittedName>
        <fullName evidence="1">Uncharacterized protein</fullName>
    </submittedName>
</protein>
<gene>
    <name evidence="1" type="ORF">KAR29_00175</name>
</gene>
<reference evidence="2" key="1">
    <citation type="submission" date="2021-04" db="EMBL/GenBank/DDBJ databases">
        <title>A novel Synergistetes isolate from a pyrite-forming mixed culture.</title>
        <authorList>
            <person name="Bunk B."/>
            <person name="Sproer C."/>
            <person name="Spring S."/>
            <person name="Pester M."/>
        </authorList>
    </citation>
    <scope>NUCLEOTIDE SEQUENCE [LARGE SCALE GENOMIC DNA]</scope>
    <source>
        <strain evidence="2">J.5.4.2-T.3.5.2</strain>
    </source>
</reference>
<organism evidence="1 2">
    <name type="scientific">Aminithiophilus ramosus</name>
    <dbReference type="NCBI Taxonomy" id="3029084"/>
    <lineage>
        <taxon>Bacteria</taxon>
        <taxon>Thermotogati</taxon>
        <taxon>Synergistota</taxon>
        <taxon>Synergistia</taxon>
        <taxon>Synergistales</taxon>
        <taxon>Aminithiophilaceae</taxon>
        <taxon>Aminithiophilus</taxon>
    </lineage>
</organism>
<proteinExistence type="predicted"/>
<accession>A0A9Q7AMV6</accession>
<dbReference type="EMBL" id="CP072943">
    <property type="protein sequence ID" value="QTX32407.1"/>
    <property type="molecule type" value="Genomic_DNA"/>
</dbReference>
<sequence>MELFLYRAYSVLTSFQGRENVRVVWIPLRSGEAHLSGYGSLVRDFDKLPQEDRFHVKGYVDEFFTAGELEILKRYLAESRGLPVETDSRPTPLACTDASGRPLVPLRLRREGEKRFIRIERTKGMDLPFDVAAVYDL</sequence>
<dbReference type="RefSeq" id="WP_274373640.1">
    <property type="nucleotide sequence ID" value="NZ_CP072943.1"/>
</dbReference>
<evidence type="ECO:0000313" key="2">
    <source>
        <dbReference type="Proteomes" id="UP000671879"/>
    </source>
</evidence>
<dbReference type="Proteomes" id="UP000671879">
    <property type="component" value="Chromosome"/>
</dbReference>
<name>A0A9Q7AMV6_9BACT</name>